<dbReference type="HAMAP" id="MF_01331_B">
    <property type="entry name" value="Ribosomal_uL22_B"/>
    <property type="match status" value="1"/>
</dbReference>
<dbReference type="GO" id="GO:0009507">
    <property type="term" value="C:chloroplast"/>
    <property type="evidence" value="ECO:0007669"/>
    <property type="project" value="UniProtKB-SubCell"/>
</dbReference>
<sequence length="121" mass="13509">MKNKKTVNSNSVYTASSGILRISPSKVRRVLDQLKGRPYNEAVLLLAFMPYKACVPILKVLSLAATNASNQEGWKKSQLYVDLAWVNKKPTMKRFQPRAQGRGFPILKRSCEITLGVSLKG</sequence>
<reference evidence="10" key="1">
    <citation type="journal article" date="2014" name="BMC Genomics">
        <title>Six newly sequenced chloroplast genomes from prasinophyte green algae provide insights into the relationships among prasinophyte lineages and the diversity of streamlined genome architecture in picoplanktonic species.</title>
        <authorList>
            <person name="Lemieux C."/>
            <person name="Otis C."/>
            <person name="Turmel M."/>
        </authorList>
    </citation>
    <scope>NUCLEOTIDE SEQUENCE</scope>
</reference>
<comment type="function">
    <text evidence="7 9">The globular domain of the protein is located near the polypeptide exit tunnel on the outside of the subunit, while an extended beta-hairpin is found that lines the wall of the exit tunnel in the center of the 70S ribosome.</text>
</comment>
<comment type="function">
    <text evidence="7 9">This protein binds specifically to 23S rRNA.</text>
</comment>
<dbReference type="EMBL" id="KJ746597">
    <property type="protein sequence ID" value="AID67474.1"/>
    <property type="molecule type" value="Genomic_DNA"/>
</dbReference>
<evidence type="ECO:0000256" key="1">
    <source>
        <dbReference type="ARBA" id="ARBA00009451"/>
    </source>
</evidence>
<dbReference type="GO" id="GO:0003735">
    <property type="term" value="F:structural constituent of ribosome"/>
    <property type="evidence" value="ECO:0007669"/>
    <property type="project" value="InterPro"/>
</dbReference>
<accession>A0A088CJY3</accession>
<dbReference type="PANTHER" id="PTHR13501:SF8">
    <property type="entry name" value="LARGE RIBOSOMAL SUBUNIT PROTEIN UL22M"/>
    <property type="match status" value="1"/>
</dbReference>
<evidence type="ECO:0000256" key="9">
    <source>
        <dbReference type="RuleBase" id="RU004009"/>
    </source>
</evidence>
<dbReference type="InterPro" id="IPR001063">
    <property type="entry name" value="Ribosomal_uL22"/>
</dbReference>
<keyword evidence="10" id="KW-0150">Chloroplast</keyword>
<evidence type="ECO:0000256" key="7">
    <source>
        <dbReference type="HAMAP-Rule" id="MF_01331"/>
    </source>
</evidence>
<organism evidence="10">
    <name type="scientific">Prasinococcus sp. CCMP1194</name>
    <dbReference type="NCBI Taxonomy" id="110672"/>
    <lineage>
        <taxon>Eukaryota</taxon>
        <taxon>Viridiplantae</taxon>
        <taxon>Prasinodermophyta</taxon>
        <taxon>Palmophyllophyceae</taxon>
        <taxon>Prasinococcales</taxon>
        <taxon>Prasinococcaceae</taxon>
        <taxon>Prasinococcus</taxon>
    </lineage>
</organism>
<geneLocation type="chloroplast" evidence="10"/>
<dbReference type="Gene3D" id="3.90.470.10">
    <property type="entry name" value="Ribosomal protein L22/L17"/>
    <property type="match status" value="1"/>
</dbReference>
<proteinExistence type="inferred from homology"/>
<dbReference type="GO" id="GO:0019843">
    <property type="term" value="F:rRNA binding"/>
    <property type="evidence" value="ECO:0007669"/>
    <property type="project" value="UniProtKB-UniRule"/>
</dbReference>
<dbReference type="GO" id="GO:0006412">
    <property type="term" value="P:translation"/>
    <property type="evidence" value="ECO:0007669"/>
    <property type="project" value="UniProtKB-UniRule"/>
</dbReference>
<evidence type="ECO:0000256" key="2">
    <source>
        <dbReference type="ARBA" id="ARBA00022730"/>
    </source>
</evidence>
<dbReference type="NCBIfam" id="TIGR01044">
    <property type="entry name" value="rplV_bact"/>
    <property type="match status" value="1"/>
</dbReference>
<comment type="subcellular location">
    <subcellularLocation>
        <location evidence="7 9">Plastid</location>
        <location evidence="7 9">Chloroplast</location>
    </subcellularLocation>
</comment>
<keyword evidence="5 7" id="KW-0687">Ribonucleoprotein</keyword>
<comment type="subunit">
    <text evidence="7">Part of the 50S ribosomal subunit.</text>
</comment>
<dbReference type="SUPFAM" id="SSF54843">
    <property type="entry name" value="Ribosomal protein L22"/>
    <property type="match status" value="1"/>
</dbReference>
<dbReference type="GO" id="GO:0022625">
    <property type="term" value="C:cytosolic large ribosomal subunit"/>
    <property type="evidence" value="ECO:0007669"/>
    <property type="project" value="TreeGrafter"/>
</dbReference>
<dbReference type="InterPro" id="IPR047867">
    <property type="entry name" value="Ribosomal_uL22_bac/org-type"/>
</dbReference>
<dbReference type="InterPro" id="IPR036394">
    <property type="entry name" value="Ribosomal_uL22_sf"/>
</dbReference>
<name>A0A088CJY3_9VIRI</name>
<comment type="similarity">
    <text evidence="1 7 8">Belongs to the universal ribosomal protein uL22 family.</text>
</comment>
<gene>
    <name evidence="7 10" type="primary">rpl22</name>
</gene>
<evidence type="ECO:0000256" key="8">
    <source>
        <dbReference type="RuleBase" id="RU004005"/>
    </source>
</evidence>
<keyword evidence="4 7" id="KW-0689">Ribosomal protein</keyword>
<keyword evidence="3 7" id="KW-0694">RNA-binding</keyword>
<protein>
    <recommendedName>
        <fullName evidence="6 7">Large ribosomal subunit protein uL22c</fullName>
    </recommendedName>
</protein>
<evidence type="ECO:0000256" key="6">
    <source>
        <dbReference type="ARBA" id="ARBA00035285"/>
    </source>
</evidence>
<evidence type="ECO:0000256" key="3">
    <source>
        <dbReference type="ARBA" id="ARBA00022884"/>
    </source>
</evidence>
<dbReference type="CDD" id="cd00336">
    <property type="entry name" value="Ribosomal_L22"/>
    <property type="match status" value="1"/>
</dbReference>
<evidence type="ECO:0000313" key="10">
    <source>
        <dbReference type="EMBL" id="AID67474.1"/>
    </source>
</evidence>
<evidence type="ECO:0000256" key="5">
    <source>
        <dbReference type="ARBA" id="ARBA00023274"/>
    </source>
</evidence>
<keyword evidence="10" id="KW-0934">Plastid</keyword>
<dbReference type="InterPro" id="IPR005727">
    <property type="entry name" value="Ribosomal_uL22_bac/chlpt-type"/>
</dbReference>
<dbReference type="Pfam" id="PF00237">
    <property type="entry name" value="Ribosomal_L22"/>
    <property type="match status" value="1"/>
</dbReference>
<dbReference type="PANTHER" id="PTHR13501">
    <property type="entry name" value="CHLOROPLAST 50S RIBOSOMAL PROTEIN L22-RELATED"/>
    <property type="match status" value="1"/>
</dbReference>
<evidence type="ECO:0000256" key="4">
    <source>
        <dbReference type="ARBA" id="ARBA00022980"/>
    </source>
</evidence>
<keyword evidence="2 7" id="KW-0699">rRNA-binding</keyword>
<dbReference type="AlphaFoldDB" id="A0A088CJY3"/>